<dbReference type="InterPro" id="IPR036774">
    <property type="entry name" value="ERV/ALR_sulphydryl_oxid_sf"/>
</dbReference>
<sequence length="229" mass="25208">MTTRRQLISILTFSALAALIFVTAFRSGNPLSPKPHHPSQNSDLSSSVLSQPSLTGPAIARKLGNETAKAELGRSSWHLFHTIMSRFPETPTADESAALKSYIHLFQRLYPCGECAGHFGEILKRYPPQVGSRNAAAGWACHVHNVVNESLGKEVFDCAKIGDFYDCGCAEDEEGGTAGKKKGDVEGELVEGRKEMSREEVERVTGRKGRMADPVKEHMAQRYQYVKVE</sequence>
<evidence type="ECO:0000256" key="1">
    <source>
        <dbReference type="ARBA" id="ARBA00001974"/>
    </source>
</evidence>
<feature type="compositionally biased region" description="Basic and acidic residues" evidence="7">
    <location>
        <begin position="181"/>
        <end position="213"/>
    </location>
</feature>
<evidence type="ECO:0000256" key="6">
    <source>
        <dbReference type="RuleBase" id="RU371123"/>
    </source>
</evidence>
<dbReference type="PANTHER" id="PTHR12645">
    <property type="entry name" value="ALR/ERV"/>
    <property type="match status" value="1"/>
</dbReference>
<feature type="domain" description="ERV/ALR sulfhydryl oxidase" evidence="8">
    <location>
        <begin position="65"/>
        <end position="165"/>
    </location>
</feature>
<keyword evidence="3 6" id="KW-0274">FAD</keyword>
<protein>
    <recommendedName>
        <fullName evidence="6">Sulfhydryl oxidase</fullName>
        <ecNumber evidence="6">1.8.3.2</ecNumber>
    </recommendedName>
</protein>
<dbReference type="EMBL" id="JAWDJX010000017">
    <property type="protein sequence ID" value="KAK3053142.1"/>
    <property type="molecule type" value="Genomic_DNA"/>
</dbReference>
<comment type="catalytic activity">
    <reaction evidence="6">
        <text>2 R'C(R)SH + O2 = R'C(R)S-S(R)CR' + H2O2</text>
        <dbReference type="Rhea" id="RHEA:17357"/>
        <dbReference type="ChEBI" id="CHEBI:15379"/>
        <dbReference type="ChEBI" id="CHEBI:16240"/>
        <dbReference type="ChEBI" id="CHEBI:16520"/>
        <dbReference type="ChEBI" id="CHEBI:17412"/>
        <dbReference type="EC" id="1.8.3.2"/>
    </reaction>
</comment>
<keyword evidence="2 6" id="KW-0285">Flavoprotein</keyword>
<dbReference type="PROSITE" id="PS51324">
    <property type="entry name" value="ERV_ALR"/>
    <property type="match status" value="1"/>
</dbReference>
<name>A0AAJ0DMN2_9PEZI</name>
<dbReference type="InterPro" id="IPR039799">
    <property type="entry name" value="ALR/ERV"/>
</dbReference>
<keyword evidence="4 6" id="KW-0560">Oxidoreductase</keyword>
<accession>A0AAJ0DMN2</accession>
<dbReference type="AlphaFoldDB" id="A0AAJ0DMN2"/>
<evidence type="ECO:0000259" key="8">
    <source>
        <dbReference type="PROSITE" id="PS51324"/>
    </source>
</evidence>
<proteinExistence type="predicted"/>
<dbReference type="EC" id="1.8.3.2" evidence="6"/>
<evidence type="ECO:0000256" key="3">
    <source>
        <dbReference type="ARBA" id="ARBA00022827"/>
    </source>
</evidence>
<dbReference type="GO" id="GO:0050660">
    <property type="term" value="F:flavin adenine dinucleotide binding"/>
    <property type="evidence" value="ECO:0007669"/>
    <property type="project" value="TreeGrafter"/>
</dbReference>
<evidence type="ECO:0000313" key="10">
    <source>
        <dbReference type="Proteomes" id="UP001271007"/>
    </source>
</evidence>
<comment type="caution">
    <text evidence="9">The sequence shown here is derived from an EMBL/GenBank/DDBJ whole genome shotgun (WGS) entry which is preliminary data.</text>
</comment>
<dbReference type="GO" id="GO:0016971">
    <property type="term" value="F:flavin-dependent sulfhydryl oxidase activity"/>
    <property type="evidence" value="ECO:0007669"/>
    <property type="project" value="InterPro"/>
</dbReference>
<keyword evidence="5" id="KW-1015">Disulfide bond</keyword>
<dbReference type="PANTHER" id="PTHR12645:SF1">
    <property type="entry name" value="FAD-LINKED SULFHYDRYL OXIDASE ERV2"/>
    <property type="match status" value="1"/>
</dbReference>
<dbReference type="Pfam" id="PF04777">
    <property type="entry name" value="Evr1_Alr"/>
    <property type="match status" value="1"/>
</dbReference>
<dbReference type="InterPro" id="IPR017905">
    <property type="entry name" value="ERV/ALR_sulphydryl_oxidase"/>
</dbReference>
<evidence type="ECO:0000256" key="2">
    <source>
        <dbReference type="ARBA" id="ARBA00022630"/>
    </source>
</evidence>
<feature type="region of interest" description="Disordered" evidence="7">
    <location>
        <begin position="31"/>
        <end position="51"/>
    </location>
</feature>
<dbReference type="GO" id="GO:0005739">
    <property type="term" value="C:mitochondrion"/>
    <property type="evidence" value="ECO:0007669"/>
    <property type="project" value="TreeGrafter"/>
</dbReference>
<comment type="cofactor">
    <cofactor evidence="1 6">
        <name>FAD</name>
        <dbReference type="ChEBI" id="CHEBI:57692"/>
    </cofactor>
</comment>
<reference evidence="9" key="1">
    <citation type="submission" date="2023-04" db="EMBL/GenBank/DDBJ databases">
        <title>Black Yeasts Isolated from many extreme environments.</title>
        <authorList>
            <person name="Coleine C."/>
            <person name="Stajich J.E."/>
            <person name="Selbmann L."/>
        </authorList>
    </citation>
    <scope>NUCLEOTIDE SEQUENCE</scope>
    <source>
        <strain evidence="9">CCFEE 5312</strain>
    </source>
</reference>
<organism evidence="9 10">
    <name type="scientific">Extremus antarcticus</name>
    <dbReference type="NCBI Taxonomy" id="702011"/>
    <lineage>
        <taxon>Eukaryota</taxon>
        <taxon>Fungi</taxon>
        <taxon>Dikarya</taxon>
        <taxon>Ascomycota</taxon>
        <taxon>Pezizomycotina</taxon>
        <taxon>Dothideomycetes</taxon>
        <taxon>Dothideomycetidae</taxon>
        <taxon>Mycosphaerellales</taxon>
        <taxon>Extremaceae</taxon>
        <taxon>Extremus</taxon>
    </lineage>
</organism>
<evidence type="ECO:0000256" key="4">
    <source>
        <dbReference type="ARBA" id="ARBA00023002"/>
    </source>
</evidence>
<dbReference type="FunFam" id="1.20.120.310:FF:000002">
    <property type="entry name" value="Sulfhydryl oxidase"/>
    <property type="match status" value="1"/>
</dbReference>
<dbReference type="SUPFAM" id="SSF69000">
    <property type="entry name" value="FAD-dependent thiol oxidase"/>
    <property type="match status" value="1"/>
</dbReference>
<feature type="region of interest" description="Disordered" evidence="7">
    <location>
        <begin position="174"/>
        <end position="213"/>
    </location>
</feature>
<evidence type="ECO:0000313" key="9">
    <source>
        <dbReference type="EMBL" id="KAK3053142.1"/>
    </source>
</evidence>
<evidence type="ECO:0000256" key="7">
    <source>
        <dbReference type="SAM" id="MobiDB-lite"/>
    </source>
</evidence>
<keyword evidence="10" id="KW-1185">Reference proteome</keyword>
<feature type="compositionally biased region" description="Low complexity" evidence="7">
    <location>
        <begin position="38"/>
        <end position="51"/>
    </location>
</feature>
<gene>
    <name evidence="9" type="ORF">LTR09_005768</name>
</gene>
<evidence type="ECO:0000256" key="5">
    <source>
        <dbReference type="ARBA" id="ARBA00023157"/>
    </source>
</evidence>
<dbReference type="Proteomes" id="UP001271007">
    <property type="component" value="Unassembled WGS sequence"/>
</dbReference>
<dbReference type="Gene3D" id="1.20.120.310">
    <property type="entry name" value="ERV/ALR sulfhydryl oxidase domain"/>
    <property type="match status" value="1"/>
</dbReference>